<name>A0ABS4P9P6_9GAMM</name>
<keyword evidence="1" id="KW-0812">Transmembrane</keyword>
<reference evidence="3" key="2">
    <citation type="submission" date="2023-07" db="EMBL/GenBank/DDBJ databases">
        <title>Genome mining of underrepresented organisms for secondary metabolites.</title>
        <authorList>
            <person name="D'Agostino P.M."/>
        </authorList>
    </citation>
    <scope>NUCLEOTIDE SEQUENCE [LARGE SCALE GENOMIC DNA]</scope>
    <source>
        <strain evidence="3">WS4403</strain>
    </source>
</reference>
<protein>
    <submittedName>
        <fullName evidence="2">Uncharacterized protein</fullName>
    </submittedName>
</protein>
<proteinExistence type="predicted"/>
<sequence length="48" mass="5488">MYPGPVWHLMAQANVYLQGQLKRQTIILPLIALFQLLFAADMPFLTLT</sequence>
<feature type="transmembrane region" description="Helical" evidence="1">
    <location>
        <begin position="26"/>
        <end position="47"/>
    </location>
</feature>
<keyword evidence="1" id="KW-1133">Transmembrane helix</keyword>
<gene>
    <name evidence="2" type="ORF">J2125_002561</name>
</gene>
<evidence type="ECO:0000313" key="3">
    <source>
        <dbReference type="Proteomes" id="UP001195624"/>
    </source>
</evidence>
<evidence type="ECO:0000313" key="2">
    <source>
        <dbReference type="EMBL" id="MBP2169369.1"/>
    </source>
</evidence>
<evidence type="ECO:0000256" key="1">
    <source>
        <dbReference type="SAM" id="Phobius"/>
    </source>
</evidence>
<dbReference type="EMBL" id="JAGGMQ010000001">
    <property type="protein sequence ID" value="MBP2169369.1"/>
    <property type="molecule type" value="Genomic_DNA"/>
</dbReference>
<comment type="caution">
    <text evidence="2">The sequence shown here is derived from an EMBL/GenBank/DDBJ whole genome shotgun (WGS) entry which is preliminary data.</text>
</comment>
<keyword evidence="3" id="KW-1185">Reference proteome</keyword>
<keyword evidence="1" id="KW-0472">Membrane</keyword>
<organism evidence="2 3">
    <name type="scientific">Winslowiella toletana</name>
    <dbReference type="NCBI Taxonomy" id="92490"/>
    <lineage>
        <taxon>Bacteria</taxon>
        <taxon>Pseudomonadati</taxon>
        <taxon>Pseudomonadota</taxon>
        <taxon>Gammaproteobacteria</taxon>
        <taxon>Enterobacterales</taxon>
        <taxon>Erwiniaceae</taxon>
        <taxon>Winslowiella</taxon>
    </lineage>
</organism>
<reference evidence="2 3" key="1">
    <citation type="submission" date="2021-03" db="EMBL/GenBank/DDBJ databases">
        <authorList>
            <person name="D'Agostino P."/>
            <person name="Huntemann M."/>
            <person name="Clum A."/>
            <person name="Spunde A."/>
            <person name="Palaniappan K."/>
            <person name="Ritter S."/>
            <person name="Mikhailova N."/>
            <person name="Chen I.-M."/>
            <person name="Stamatis D."/>
            <person name="Reddy T."/>
            <person name="O'Malley R."/>
            <person name="Daum C."/>
            <person name="Shapiro N."/>
            <person name="Ivanova N."/>
            <person name="Kyrpides N."/>
            <person name="Woyke T."/>
        </authorList>
    </citation>
    <scope>NUCLEOTIDE SEQUENCE [LARGE SCALE GENOMIC DNA]</scope>
    <source>
        <strain evidence="2 3">WS4403</strain>
    </source>
</reference>
<dbReference type="Proteomes" id="UP001195624">
    <property type="component" value="Unassembled WGS sequence"/>
</dbReference>
<accession>A0ABS4P9P6</accession>